<organism evidence="1 2">
    <name type="scientific">Rotaria socialis</name>
    <dbReference type="NCBI Taxonomy" id="392032"/>
    <lineage>
        <taxon>Eukaryota</taxon>
        <taxon>Metazoa</taxon>
        <taxon>Spiralia</taxon>
        <taxon>Gnathifera</taxon>
        <taxon>Rotifera</taxon>
        <taxon>Eurotatoria</taxon>
        <taxon>Bdelloidea</taxon>
        <taxon>Philodinida</taxon>
        <taxon>Philodinidae</taxon>
        <taxon>Rotaria</taxon>
    </lineage>
</organism>
<evidence type="ECO:0000313" key="2">
    <source>
        <dbReference type="Proteomes" id="UP000663848"/>
    </source>
</evidence>
<dbReference type="Proteomes" id="UP000663848">
    <property type="component" value="Unassembled WGS sequence"/>
</dbReference>
<dbReference type="EMBL" id="CAJOBR010037673">
    <property type="protein sequence ID" value="CAF5017525.1"/>
    <property type="molecule type" value="Genomic_DNA"/>
</dbReference>
<gene>
    <name evidence="1" type="ORF">QYT958_LOCUS39655</name>
</gene>
<feature type="non-terminal residue" evidence="1">
    <location>
        <position position="146"/>
    </location>
</feature>
<proteinExistence type="predicted"/>
<name>A0A822BQ08_9BILA</name>
<evidence type="ECO:0000313" key="1">
    <source>
        <dbReference type="EMBL" id="CAF5017525.1"/>
    </source>
</evidence>
<accession>A0A822BQ08</accession>
<reference evidence="1" key="1">
    <citation type="submission" date="2021-02" db="EMBL/GenBank/DDBJ databases">
        <authorList>
            <person name="Nowell W R."/>
        </authorList>
    </citation>
    <scope>NUCLEOTIDE SEQUENCE</scope>
</reference>
<comment type="caution">
    <text evidence="1">The sequence shown here is derived from an EMBL/GenBank/DDBJ whole genome shotgun (WGS) entry which is preliminary data.</text>
</comment>
<feature type="non-terminal residue" evidence="1">
    <location>
        <position position="1"/>
    </location>
</feature>
<protein>
    <submittedName>
        <fullName evidence="1">Uncharacterized protein</fullName>
    </submittedName>
</protein>
<sequence length="146" mass="16866">VLYNRQVIYPYKNNNFYSRTHSQFTATAKEVEVKLASGGKRCTPIAGIKGISSLLKLFHYPVDIIYDYMHLVCLHRVPALIKRFTEVLSKDAIAEVDSMLSSIRLQHDCHVKFNYSIQSIHDWKAKHTRLFILNVGLPIMIQYLPT</sequence>
<dbReference type="AlphaFoldDB" id="A0A822BQ08"/>